<keyword evidence="1" id="KW-1133">Transmembrane helix</keyword>
<organism evidence="2 3">
    <name type="scientific">Cupriavidus metallidurans</name>
    <dbReference type="NCBI Taxonomy" id="119219"/>
    <lineage>
        <taxon>Bacteria</taxon>
        <taxon>Pseudomonadati</taxon>
        <taxon>Pseudomonadota</taxon>
        <taxon>Betaproteobacteria</taxon>
        <taxon>Burkholderiales</taxon>
        <taxon>Burkholderiaceae</taxon>
        <taxon>Cupriavidus</taxon>
    </lineage>
</organism>
<dbReference type="EMBL" id="CP037902">
    <property type="protein sequence ID" value="QBP14414.1"/>
    <property type="molecule type" value="Genomic_DNA"/>
</dbReference>
<evidence type="ECO:0000313" key="2">
    <source>
        <dbReference type="EMBL" id="QBP14414.1"/>
    </source>
</evidence>
<geneLocation type="plasmid" evidence="2">
    <name>p1</name>
</geneLocation>
<gene>
    <name evidence="2" type="ORF">DDF84_032355</name>
</gene>
<keyword evidence="2" id="KW-0614">Plasmid</keyword>
<reference evidence="2 3" key="1">
    <citation type="submission" date="2019-03" db="EMBL/GenBank/DDBJ databases">
        <title>Comparative insights into the high quality Complete genome sequence of highly metal resistant Cupriavidus metallidurans strain BS1 isolated from a gold-copper mine.</title>
        <authorList>
            <person name="Mazhar H.S."/>
            <person name="Rensing C."/>
        </authorList>
    </citation>
    <scope>NUCLEOTIDE SEQUENCE [LARGE SCALE GENOMIC DNA]</scope>
    <source>
        <strain evidence="2 3">BS1</strain>
        <plasmid evidence="2 3">p1</plasmid>
    </source>
</reference>
<keyword evidence="1" id="KW-0812">Transmembrane</keyword>
<protein>
    <submittedName>
        <fullName evidence="2">Uncharacterized protein</fullName>
    </submittedName>
</protein>
<dbReference type="AlphaFoldDB" id="A0A482J5Z7"/>
<feature type="transmembrane region" description="Helical" evidence="1">
    <location>
        <begin position="12"/>
        <end position="29"/>
    </location>
</feature>
<evidence type="ECO:0000256" key="1">
    <source>
        <dbReference type="SAM" id="Phobius"/>
    </source>
</evidence>
<sequence length="85" mass="9136">MVTSYLDRNLKWLFPLFAILVLLLTPELLEIAHSSLSIPASLQHIGIALGFLLGGIGATLTDTISAKLVRVLGLLLLTLGVVWSL</sequence>
<proteinExistence type="predicted"/>
<name>A0A482J5Z7_9BURK</name>
<feature type="transmembrane region" description="Helical" evidence="1">
    <location>
        <begin position="41"/>
        <end position="61"/>
    </location>
</feature>
<evidence type="ECO:0000313" key="3">
    <source>
        <dbReference type="Proteomes" id="UP000253772"/>
    </source>
</evidence>
<keyword evidence="1" id="KW-0472">Membrane</keyword>
<dbReference type="RefSeq" id="WP_111733934.1">
    <property type="nucleotide sequence ID" value="NZ_CP037902.1"/>
</dbReference>
<accession>A0A482J5Z7</accession>
<dbReference type="Proteomes" id="UP000253772">
    <property type="component" value="Plasmid p1"/>
</dbReference>
<feature type="transmembrane region" description="Helical" evidence="1">
    <location>
        <begin position="68"/>
        <end position="84"/>
    </location>
</feature>